<dbReference type="EMBL" id="LWDX02010680">
    <property type="protein sequence ID" value="OEL35904.1"/>
    <property type="molecule type" value="Genomic_DNA"/>
</dbReference>
<evidence type="ECO:0000313" key="1">
    <source>
        <dbReference type="EMBL" id="OEL35904.1"/>
    </source>
</evidence>
<evidence type="ECO:0000313" key="2">
    <source>
        <dbReference type="Proteomes" id="UP000095767"/>
    </source>
</evidence>
<name>A0A1E5WEY3_9POAL</name>
<gene>
    <name evidence="1" type="ORF">BAE44_0003077</name>
</gene>
<dbReference type="Proteomes" id="UP000095767">
    <property type="component" value="Unassembled WGS sequence"/>
</dbReference>
<proteinExistence type="predicted"/>
<comment type="caution">
    <text evidence="1">The sequence shown here is derived from an EMBL/GenBank/DDBJ whole genome shotgun (WGS) entry which is preliminary data.</text>
</comment>
<protein>
    <submittedName>
        <fullName evidence="1">Uncharacterized protein</fullName>
    </submittedName>
</protein>
<keyword evidence="2" id="KW-1185">Reference proteome</keyword>
<reference evidence="1 2" key="1">
    <citation type="submission" date="2016-09" db="EMBL/GenBank/DDBJ databases">
        <title>The draft genome of Dichanthelium oligosanthes: A C3 panicoid grass species.</title>
        <authorList>
            <person name="Studer A.J."/>
            <person name="Schnable J.C."/>
            <person name="Brutnell T.P."/>
        </authorList>
    </citation>
    <scope>NUCLEOTIDE SEQUENCE [LARGE SCALE GENOMIC DNA]</scope>
    <source>
        <strain evidence="2">cv. Kellogg 1175</strain>
        <tissue evidence="1">Leaf</tissue>
    </source>
</reference>
<dbReference type="AlphaFoldDB" id="A0A1E5WEY3"/>
<organism evidence="1 2">
    <name type="scientific">Dichanthelium oligosanthes</name>
    <dbReference type="NCBI Taxonomy" id="888268"/>
    <lineage>
        <taxon>Eukaryota</taxon>
        <taxon>Viridiplantae</taxon>
        <taxon>Streptophyta</taxon>
        <taxon>Embryophyta</taxon>
        <taxon>Tracheophyta</taxon>
        <taxon>Spermatophyta</taxon>
        <taxon>Magnoliopsida</taxon>
        <taxon>Liliopsida</taxon>
        <taxon>Poales</taxon>
        <taxon>Poaceae</taxon>
        <taxon>PACMAD clade</taxon>
        <taxon>Panicoideae</taxon>
        <taxon>Panicodae</taxon>
        <taxon>Paniceae</taxon>
        <taxon>Dichantheliinae</taxon>
        <taxon>Dichanthelium</taxon>
    </lineage>
</organism>
<dbReference type="OrthoDB" id="694902at2759"/>
<accession>A0A1E5WEY3</accession>
<sequence length="145" mass="15380">MVTLANLGRLYGNVVERATLSRDLLAPVSAQLSGGPSDLHRRCVLAQCLGFFRQPDDVRADLAPFGDVEAVAVCRILHNAVIVFRTASGAATALQRQAETPIGLFSPVPPLHYSFPSCFIQPGLIQVALCPPPTVPTSSGEANTE</sequence>